<keyword evidence="7 11" id="KW-0547">Nucleotide-binding</keyword>
<dbReference type="GO" id="GO:0006144">
    <property type="term" value="P:purine nucleobase metabolic process"/>
    <property type="evidence" value="ECO:0007669"/>
    <property type="project" value="TreeGrafter"/>
</dbReference>
<evidence type="ECO:0000256" key="2">
    <source>
        <dbReference type="ARBA" id="ARBA00004801"/>
    </source>
</evidence>
<evidence type="ECO:0000256" key="5">
    <source>
        <dbReference type="ARBA" id="ARBA00022679"/>
    </source>
</evidence>
<comment type="catalytic activity">
    <reaction evidence="11">
        <text>adenosine + ATP = AMP + ADP + H(+)</text>
        <dbReference type="Rhea" id="RHEA:20824"/>
        <dbReference type="ChEBI" id="CHEBI:15378"/>
        <dbReference type="ChEBI" id="CHEBI:16335"/>
        <dbReference type="ChEBI" id="CHEBI:30616"/>
        <dbReference type="ChEBI" id="CHEBI:456215"/>
        <dbReference type="ChEBI" id="CHEBI:456216"/>
        <dbReference type="EC" id="2.7.1.20"/>
    </reaction>
</comment>
<accession>A0AAD7B2A6</accession>
<gene>
    <name evidence="13" type="ORF">FB45DRAFT_947250</name>
</gene>
<comment type="caution">
    <text evidence="13">The sequence shown here is derived from an EMBL/GenBank/DDBJ whole genome shotgun (WGS) entry which is preliminary data.</text>
</comment>
<comment type="function">
    <text evidence="11">ATP dependent phosphorylation of adenosine and other related nucleoside analogs to monophosphate derivatives.</text>
</comment>
<evidence type="ECO:0000256" key="11">
    <source>
        <dbReference type="RuleBase" id="RU368116"/>
    </source>
</evidence>
<feature type="domain" description="Carbohydrate kinase PfkB" evidence="12">
    <location>
        <begin position="23"/>
        <end position="339"/>
    </location>
</feature>
<dbReference type="InterPro" id="IPR011611">
    <property type="entry name" value="PfkB_dom"/>
</dbReference>
<dbReference type="Gene3D" id="3.40.1190.20">
    <property type="match status" value="1"/>
</dbReference>
<keyword evidence="8 11" id="KW-0418">Kinase</keyword>
<organism evidence="13 14">
    <name type="scientific">Roridomyces roridus</name>
    <dbReference type="NCBI Taxonomy" id="1738132"/>
    <lineage>
        <taxon>Eukaryota</taxon>
        <taxon>Fungi</taxon>
        <taxon>Dikarya</taxon>
        <taxon>Basidiomycota</taxon>
        <taxon>Agaricomycotina</taxon>
        <taxon>Agaricomycetes</taxon>
        <taxon>Agaricomycetidae</taxon>
        <taxon>Agaricales</taxon>
        <taxon>Marasmiineae</taxon>
        <taxon>Mycenaceae</taxon>
        <taxon>Roridomyces</taxon>
    </lineage>
</organism>
<dbReference type="Proteomes" id="UP001221142">
    <property type="component" value="Unassembled WGS sequence"/>
</dbReference>
<proteinExistence type="inferred from homology"/>
<dbReference type="GO" id="GO:0006166">
    <property type="term" value="P:purine ribonucleoside salvage"/>
    <property type="evidence" value="ECO:0007669"/>
    <property type="project" value="UniProtKB-KW"/>
</dbReference>
<comment type="pathway">
    <text evidence="2 11">Purine metabolism; AMP biosynthesis via salvage pathway; AMP from adenosine: step 1/1.</text>
</comment>
<comment type="cofactor">
    <cofactor evidence="1 11">
        <name>Mg(2+)</name>
        <dbReference type="ChEBI" id="CHEBI:18420"/>
    </cofactor>
</comment>
<dbReference type="GO" id="GO:0004001">
    <property type="term" value="F:adenosine kinase activity"/>
    <property type="evidence" value="ECO:0007669"/>
    <property type="project" value="UniProtKB-UniRule"/>
</dbReference>
<dbReference type="SUPFAM" id="SSF53613">
    <property type="entry name" value="Ribokinase-like"/>
    <property type="match status" value="1"/>
</dbReference>
<name>A0AAD7B2A6_9AGAR</name>
<dbReference type="Gene3D" id="3.30.1110.10">
    <property type="match status" value="1"/>
</dbReference>
<evidence type="ECO:0000259" key="12">
    <source>
        <dbReference type="Pfam" id="PF00294"/>
    </source>
</evidence>
<keyword evidence="5 11" id="KW-0808">Transferase</keyword>
<evidence type="ECO:0000256" key="3">
    <source>
        <dbReference type="ARBA" id="ARBA00010688"/>
    </source>
</evidence>
<evidence type="ECO:0000256" key="7">
    <source>
        <dbReference type="ARBA" id="ARBA00022741"/>
    </source>
</evidence>
<dbReference type="EC" id="2.7.1.20" evidence="4 11"/>
<dbReference type="InterPro" id="IPR001805">
    <property type="entry name" value="Adenokinase"/>
</dbReference>
<keyword evidence="9 11" id="KW-0067">ATP-binding</keyword>
<dbReference type="PANTHER" id="PTHR45769:SF3">
    <property type="entry name" value="ADENOSINE KINASE"/>
    <property type="match status" value="1"/>
</dbReference>
<dbReference type="EMBL" id="JARKIF010000047">
    <property type="protein sequence ID" value="KAJ7607916.1"/>
    <property type="molecule type" value="Genomic_DNA"/>
</dbReference>
<dbReference type="GO" id="GO:0005634">
    <property type="term" value="C:nucleus"/>
    <property type="evidence" value="ECO:0007669"/>
    <property type="project" value="TreeGrafter"/>
</dbReference>
<dbReference type="GO" id="GO:0005524">
    <property type="term" value="F:ATP binding"/>
    <property type="evidence" value="ECO:0007669"/>
    <property type="project" value="UniProtKB-UniRule"/>
</dbReference>
<evidence type="ECO:0000256" key="10">
    <source>
        <dbReference type="PIRSR" id="PIRSR601805-1"/>
    </source>
</evidence>
<dbReference type="InterPro" id="IPR002173">
    <property type="entry name" value="Carboh/pur_kinase_PfkB_CS"/>
</dbReference>
<sequence length="343" mass="36589">MPHELFCIGDPLLDMQVTNGAALLEKYDLKPDDGIRAGEKHDPIYAELVEHYNVTYVAGGAAQNSARGAAYILPQDSVVYTGAVGDDDRAEQLRVANKVEGVRDVYLVKKGERTGACAVIITGEHRSLVTTLRAAGQFEKSHLESELVAPFVEKAKVFYVEGYFLTHGVESILYLGKKVSAASKILALNISAPYLPQLYGAQLAQVIPYMDIIICNTAEAISWARANGLPDTTPIPIIAKTLSLLPKSNPTHPRLVLVTQGSSPAVLVSSAAPDSPRTYPAHAVPAGLIVDTNGAGDAFAGGFLGAYVAGRDLDEAVEAGHRLASMSIQQVGPQYQWPKVSVI</sequence>
<dbReference type="PRINTS" id="PR00989">
    <property type="entry name" value="ADENOKINASE"/>
</dbReference>
<keyword evidence="11" id="KW-0460">Magnesium</keyword>
<dbReference type="InterPro" id="IPR029056">
    <property type="entry name" value="Ribokinase-like"/>
</dbReference>
<reference evidence="13" key="1">
    <citation type="submission" date="2023-03" db="EMBL/GenBank/DDBJ databases">
        <title>Massive genome expansion in bonnet fungi (Mycena s.s.) driven by repeated elements and novel gene families across ecological guilds.</title>
        <authorList>
            <consortium name="Lawrence Berkeley National Laboratory"/>
            <person name="Harder C.B."/>
            <person name="Miyauchi S."/>
            <person name="Viragh M."/>
            <person name="Kuo A."/>
            <person name="Thoen E."/>
            <person name="Andreopoulos B."/>
            <person name="Lu D."/>
            <person name="Skrede I."/>
            <person name="Drula E."/>
            <person name="Henrissat B."/>
            <person name="Morin E."/>
            <person name="Kohler A."/>
            <person name="Barry K."/>
            <person name="LaButti K."/>
            <person name="Morin E."/>
            <person name="Salamov A."/>
            <person name="Lipzen A."/>
            <person name="Mereny Z."/>
            <person name="Hegedus B."/>
            <person name="Baldrian P."/>
            <person name="Stursova M."/>
            <person name="Weitz H."/>
            <person name="Taylor A."/>
            <person name="Grigoriev I.V."/>
            <person name="Nagy L.G."/>
            <person name="Martin F."/>
            <person name="Kauserud H."/>
        </authorList>
    </citation>
    <scope>NUCLEOTIDE SEQUENCE</scope>
    <source>
        <strain evidence="13">9284</strain>
    </source>
</reference>
<dbReference type="GO" id="GO:0005829">
    <property type="term" value="C:cytosol"/>
    <property type="evidence" value="ECO:0007669"/>
    <property type="project" value="TreeGrafter"/>
</dbReference>
<evidence type="ECO:0000313" key="13">
    <source>
        <dbReference type="EMBL" id="KAJ7607916.1"/>
    </source>
</evidence>
<evidence type="ECO:0000256" key="8">
    <source>
        <dbReference type="ARBA" id="ARBA00022777"/>
    </source>
</evidence>
<dbReference type="GO" id="GO:0044209">
    <property type="term" value="P:AMP salvage"/>
    <property type="evidence" value="ECO:0007669"/>
    <property type="project" value="UniProtKB-UniRule"/>
</dbReference>
<feature type="active site" description="Proton acceptor" evidence="10">
    <location>
        <position position="297"/>
    </location>
</feature>
<dbReference type="Pfam" id="PF00294">
    <property type="entry name" value="PfkB"/>
    <property type="match status" value="1"/>
</dbReference>
<evidence type="ECO:0000256" key="6">
    <source>
        <dbReference type="ARBA" id="ARBA00022726"/>
    </source>
</evidence>
<evidence type="ECO:0000313" key="14">
    <source>
        <dbReference type="Proteomes" id="UP001221142"/>
    </source>
</evidence>
<dbReference type="CDD" id="cd01168">
    <property type="entry name" value="adenosine_kinase"/>
    <property type="match status" value="1"/>
</dbReference>
<evidence type="ECO:0000256" key="9">
    <source>
        <dbReference type="ARBA" id="ARBA00022840"/>
    </source>
</evidence>
<keyword evidence="14" id="KW-1185">Reference proteome</keyword>
<evidence type="ECO:0000256" key="1">
    <source>
        <dbReference type="ARBA" id="ARBA00001946"/>
    </source>
</evidence>
<protein>
    <recommendedName>
        <fullName evidence="4 11">Adenosine kinase</fullName>
        <shortName evidence="11">AK</shortName>
        <ecNumber evidence="4 11">2.7.1.20</ecNumber>
    </recommendedName>
    <alternativeName>
        <fullName evidence="11">Adenosine 5'-phosphotransferase</fullName>
    </alternativeName>
</protein>
<evidence type="ECO:0000256" key="4">
    <source>
        <dbReference type="ARBA" id="ARBA00012119"/>
    </source>
</evidence>
<keyword evidence="6 11" id="KW-0660">Purine salvage</keyword>
<dbReference type="PROSITE" id="PS00584">
    <property type="entry name" value="PFKB_KINASES_2"/>
    <property type="match status" value="1"/>
</dbReference>
<dbReference type="AlphaFoldDB" id="A0AAD7B2A6"/>
<comment type="similarity">
    <text evidence="3 11">Belongs to the carbohydrate kinase PfkB family.</text>
</comment>
<dbReference type="PANTHER" id="PTHR45769">
    <property type="entry name" value="ADENOSINE KINASE"/>
    <property type="match status" value="1"/>
</dbReference>